<gene>
    <name evidence="2" type="ORF">GCM10010315_06150</name>
</gene>
<organism evidence="2 3">
    <name type="scientific">Streptomyces luteosporeus</name>
    <dbReference type="NCBI Taxonomy" id="173856"/>
    <lineage>
        <taxon>Bacteria</taxon>
        <taxon>Bacillati</taxon>
        <taxon>Actinomycetota</taxon>
        <taxon>Actinomycetes</taxon>
        <taxon>Kitasatosporales</taxon>
        <taxon>Streptomycetaceae</taxon>
        <taxon>Streptomyces</taxon>
    </lineage>
</organism>
<keyword evidence="1" id="KW-0472">Membrane</keyword>
<protein>
    <recommendedName>
        <fullName evidence="4">Sensor domain-containing protein</fullName>
    </recommendedName>
</protein>
<dbReference type="Proteomes" id="UP001500886">
    <property type="component" value="Unassembled WGS sequence"/>
</dbReference>
<evidence type="ECO:0000313" key="3">
    <source>
        <dbReference type="Proteomes" id="UP001500886"/>
    </source>
</evidence>
<sequence>MSRTPPRAVLADLLRVPFRAVTWRHMLHALLAPLGLAWFLAVVNGLRITRERGVPVLGVVGAVVLTVLALLCAGAFGRARARWFFGARIAPRAGKGRLGGALTYFLADLLLSGVACALAVGVVIVCARNLTYPVWGWAPYPDPAWGGPTPEGAVALHFAAGVLALFAGPRLVIALSRAQLRLTRRLVGAGS</sequence>
<comment type="caution">
    <text evidence="2">The sequence shown here is derived from an EMBL/GenBank/DDBJ whole genome shotgun (WGS) entry which is preliminary data.</text>
</comment>
<proteinExistence type="predicted"/>
<keyword evidence="1" id="KW-0812">Transmembrane</keyword>
<feature type="transmembrane region" description="Helical" evidence="1">
    <location>
        <begin position="55"/>
        <end position="77"/>
    </location>
</feature>
<accession>A0ABP6FZB3</accession>
<feature type="transmembrane region" description="Helical" evidence="1">
    <location>
        <begin position="154"/>
        <end position="175"/>
    </location>
</feature>
<evidence type="ECO:0008006" key="4">
    <source>
        <dbReference type="Google" id="ProtNLM"/>
    </source>
</evidence>
<feature type="transmembrane region" description="Helical" evidence="1">
    <location>
        <begin position="98"/>
        <end position="125"/>
    </location>
</feature>
<evidence type="ECO:0000313" key="2">
    <source>
        <dbReference type="EMBL" id="GAA2708917.1"/>
    </source>
</evidence>
<keyword evidence="1" id="KW-1133">Transmembrane helix</keyword>
<reference evidence="3" key="1">
    <citation type="journal article" date="2019" name="Int. J. Syst. Evol. Microbiol.">
        <title>The Global Catalogue of Microorganisms (GCM) 10K type strain sequencing project: providing services to taxonomists for standard genome sequencing and annotation.</title>
        <authorList>
            <consortium name="The Broad Institute Genomics Platform"/>
            <consortium name="The Broad Institute Genome Sequencing Center for Infectious Disease"/>
            <person name="Wu L."/>
            <person name="Ma J."/>
        </authorList>
    </citation>
    <scope>NUCLEOTIDE SEQUENCE [LARGE SCALE GENOMIC DNA]</scope>
    <source>
        <strain evidence="3">JCM 4542</strain>
    </source>
</reference>
<dbReference type="RefSeq" id="WP_344433068.1">
    <property type="nucleotide sequence ID" value="NZ_BAAASL010000002.1"/>
</dbReference>
<keyword evidence="3" id="KW-1185">Reference proteome</keyword>
<name>A0ABP6FZB3_9ACTN</name>
<evidence type="ECO:0000256" key="1">
    <source>
        <dbReference type="SAM" id="Phobius"/>
    </source>
</evidence>
<dbReference type="EMBL" id="BAAASL010000002">
    <property type="protein sequence ID" value="GAA2708917.1"/>
    <property type="molecule type" value="Genomic_DNA"/>
</dbReference>